<accession>A0A7T8KAJ8</accession>
<feature type="signal peptide" evidence="1">
    <location>
        <begin position="1"/>
        <end position="26"/>
    </location>
</feature>
<sequence>GTVLVFFRVFLLIIDSPSVMVSAVAAKLSSGSKNFLPEYPIVQLTSSDILLIQEPSSSWHHFPLHQKLLLPLSLLYIKHPIINETFLLVITDITKA</sequence>
<evidence type="ECO:0000256" key="1">
    <source>
        <dbReference type="SAM" id="SignalP"/>
    </source>
</evidence>
<evidence type="ECO:0000313" key="3">
    <source>
        <dbReference type="Proteomes" id="UP000595437"/>
    </source>
</evidence>
<gene>
    <name evidence="2" type="ORF">FKW44_012794</name>
</gene>
<feature type="non-terminal residue" evidence="2">
    <location>
        <position position="1"/>
    </location>
</feature>
<proteinExistence type="predicted"/>
<feature type="chain" id="PRO_5031192828" evidence="1">
    <location>
        <begin position="27"/>
        <end position="96"/>
    </location>
</feature>
<protein>
    <submittedName>
        <fullName evidence="2">Uncharacterized protein</fullName>
    </submittedName>
</protein>
<evidence type="ECO:0000313" key="2">
    <source>
        <dbReference type="EMBL" id="QQP51431.1"/>
    </source>
</evidence>
<reference evidence="3" key="1">
    <citation type="submission" date="2021-01" db="EMBL/GenBank/DDBJ databases">
        <title>Caligus Genome Assembly.</title>
        <authorList>
            <person name="Gallardo-Escarate C."/>
        </authorList>
    </citation>
    <scope>NUCLEOTIDE SEQUENCE [LARGE SCALE GENOMIC DNA]</scope>
</reference>
<name>A0A7T8KAJ8_CALRO</name>
<keyword evidence="3" id="KW-1185">Reference proteome</keyword>
<keyword evidence="1" id="KW-0732">Signal</keyword>
<dbReference type="AlphaFoldDB" id="A0A7T8KAJ8"/>
<organism evidence="2 3">
    <name type="scientific">Caligus rogercresseyi</name>
    <name type="common">Sea louse</name>
    <dbReference type="NCBI Taxonomy" id="217165"/>
    <lineage>
        <taxon>Eukaryota</taxon>
        <taxon>Metazoa</taxon>
        <taxon>Ecdysozoa</taxon>
        <taxon>Arthropoda</taxon>
        <taxon>Crustacea</taxon>
        <taxon>Multicrustacea</taxon>
        <taxon>Hexanauplia</taxon>
        <taxon>Copepoda</taxon>
        <taxon>Siphonostomatoida</taxon>
        <taxon>Caligidae</taxon>
        <taxon>Caligus</taxon>
    </lineage>
</organism>
<dbReference type="Proteomes" id="UP000595437">
    <property type="component" value="Chromosome 8"/>
</dbReference>
<dbReference type="EMBL" id="CP045897">
    <property type="protein sequence ID" value="QQP51431.1"/>
    <property type="molecule type" value="Genomic_DNA"/>
</dbReference>